<dbReference type="RefSeq" id="WP_170165146.1">
    <property type="nucleotide sequence ID" value="NZ_RJVI01000003.1"/>
</dbReference>
<dbReference type="SUPFAM" id="SSF81296">
    <property type="entry name" value="E set domains"/>
    <property type="match status" value="1"/>
</dbReference>
<dbReference type="InterPro" id="IPR013783">
    <property type="entry name" value="Ig-like_fold"/>
</dbReference>
<dbReference type="InterPro" id="IPR014756">
    <property type="entry name" value="Ig_E-set"/>
</dbReference>
<proteinExistence type="predicted"/>
<comment type="caution">
    <text evidence="2">The sequence shown here is derived from an EMBL/GenBank/DDBJ whole genome shotgun (WGS) entry which is preliminary data.</text>
</comment>
<dbReference type="Gene3D" id="2.60.40.10">
    <property type="entry name" value="Immunoglobulins"/>
    <property type="match status" value="1"/>
</dbReference>
<dbReference type="InterPro" id="IPR014880">
    <property type="entry name" value="SoxZ_dom"/>
</dbReference>
<name>A0A3N1XX42_9GAMM</name>
<evidence type="ECO:0000313" key="2">
    <source>
        <dbReference type="EMBL" id="ROR29782.1"/>
    </source>
</evidence>
<feature type="domain" description="Sulphur oxidation protein SoxZ" evidence="1">
    <location>
        <begin position="6"/>
        <end position="100"/>
    </location>
</feature>
<organism evidence="2 3">
    <name type="scientific">Inmirania thermothiophila</name>
    <dbReference type="NCBI Taxonomy" id="1750597"/>
    <lineage>
        <taxon>Bacteria</taxon>
        <taxon>Pseudomonadati</taxon>
        <taxon>Pseudomonadota</taxon>
        <taxon>Gammaproteobacteria</taxon>
        <taxon>Chromatiales</taxon>
        <taxon>Ectothiorhodospiraceae</taxon>
        <taxon>Inmirania</taxon>
    </lineage>
</organism>
<reference evidence="2 3" key="1">
    <citation type="submission" date="2018-11" db="EMBL/GenBank/DDBJ databases">
        <title>Genomic Encyclopedia of Type Strains, Phase IV (KMG-IV): sequencing the most valuable type-strain genomes for metagenomic binning, comparative biology and taxonomic classification.</title>
        <authorList>
            <person name="Goeker M."/>
        </authorList>
    </citation>
    <scope>NUCLEOTIDE SEQUENCE [LARGE SCALE GENOMIC DNA]</scope>
    <source>
        <strain evidence="2 3">DSM 100275</strain>
    </source>
</reference>
<dbReference type="NCBIfam" id="TIGR04490">
    <property type="entry name" value="SoxZ_true"/>
    <property type="match status" value="1"/>
</dbReference>
<evidence type="ECO:0000259" key="1">
    <source>
        <dbReference type="Pfam" id="PF08770"/>
    </source>
</evidence>
<dbReference type="Proteomes" id="UP000276634">
    <property type="component" value="Unassembled WGS sequence"/>
</dbReference>
<dbReference type="Pfam" id="PF08770">
    <property type="entry name" value="SoxZ"/>
    <property type="match status" value="1"/>
</dbReference>
<evidence type="ECO:0000313" key="3">
    <source>
        <dbReference type="Proteomes" id="UP000276634"/>
    </source>
</evidence>
<dbReference type="EMBL" id="RJVI01000003">
    <property type="protein sequence ID" value="ROR29782.1"/>
    <property type="molecule type" value="Genomic_DNA"/>
</dbReference>
<protein>
    <submittedName>
        <fullName evidence="2">Sulfur compound chelating protein SoxZ</fullName>
    </submittedName>
</protein>
<sequence length="103" mass="11308">MAGMRIRARTEDGVTTVKALIKHPMETGLRKDPKTGAKIPAHHITELVCEHEGRTVLTCHWGTAVSKDPFLAFAFKGGKKGETVRIRWVDNKGQSEEATAQIG</sequence>
<dbReference type="AlphaFoldDB" id="A0A3N1XX42"/>
<accession>A0A3N1XX42</accession>
<dbReference type="InterPro" id="IPR030995">
    <property type="entry name" value="SoxZ"/>
</dbReference>
<gene>
    <name evidence="2" type="ORF">EDC57_2459</name>
</gene>
<keyword evidence="3" id="KW-1185">Reference proteome</keyword>